<dbReference type="PANTHER" id="PTHR30419:SF8">
    <property type="entry name" value="NITROGEN ASSIMILATION TRANSCRIPTIONAL ACTIVATOR-RELATED"/>
    <property type="match status" value="1"/>
</dbReference>
<comment type="similarity">
    <text evidence="1">Belongs to the LysR transcriptional regulatory family.</text>
</comment>
<accession>A0A916XP11</accession>
<dbReference type="InterPro" id="IPR036388">
    <property type="entry name" value="WH-like_DNA-bd_sf"/>
</dbReference>
<comment type="caution">
    <text evidence="7">The sequence shown here is derived from an EMBL/GenBank/DDBJ whole genome shotgun (WGS) entry which is preliminary data.</text>
</comment>
<proteinExistence type="inferred from homology"/>
<dbReference type="Proteomes" id="UP000637002">
    <property type="component" value="Unassembled WGS sequence"/>
</dbReference>
<keyword evidence="2" id="KW-0805">Transcription regulation</keyword>
<dbReference type="PROSITE" id="PS50931">
    <property type="entry name" value="HTH_LYSR"/>
    <property type="match status" value="1"/>
</dbReference>
<dbReference type="EMBL" id="BMGG01000010">
    <property type="protein sequence ID" value="GGC88085.1"/>
    <property type="molecule type" value="Genomic_DNA"/>
</dbReference>
<reference evidence="7" key="1">
    <citation type="journal article" date="2014" name="Int. J. Syst. Evol. Microbiol.">
        <title>Complete genome sequence of Corynebacterium casei LMG S-19264T (=DSM 44701T), isolated from a smear-ripened cheese.</title>
        <authorList>
            <consortium name="US DOE Joint Genome Institute (JGI-PGF)"/>
            <person name="Walter F."/>
            <person name="Albersmeier A."/>
            <person name="Kalinowski J."/>
            <person name="Ruckert C."/>
        </authorList>
    </citation>
    <scope>NUCLEOTIDE SEQUENCE</scope>
    <source>
        <strain evidence="7">CGMCC 1.12919</strain>
    </source>
</reference>
<dbReference type="InterPro" id="IPR036390">
    <property type="entry name" value="WH_DNA-bd_sf"/>
</dbReference>
<name>A0A916XP11_9HYPH</name>
<gene>
    <name evidence="7" type="ORF">GCM10010994_52550</name>
</gene>
<dbReference type="GO" id="GO:0003677">
    <property type="term" value="F:DNA binding"/>
    <property type="evidence" value="ECO:0007669"/>
    <property type="project" value="UniProtKB-KW"/>
</dbReference>
<reference evidence="7" key="2">
    <citation type="submission" date="2020-09" db="EMBL/GenBank/DDBJ databases">
        <authorList>
            <person name="Sun Q."/>
            <person name="Zhou Y."/>
        </authorList>
    </citation>
    <scope>NUCLEOTIDE SEQUENCE</scope>
    <source>
        <strain evidence="7">CGMCC 1.12919</strain>
    </source>
</reference>
<dbReference type="Pfam" id="PF00126">
    <property type="entry name" value="HTH_1"/>
    <property type="match status" value="1"/>
</dbReference>
<dbReference type="GO" id="GO:0005829">
    <property type="term" value="C:cytosol"/>
    <property type="evidence" value="ECO:0007669"/>
    <property type="project" value="TreeGrafter"/>
</dbReference>
<dbReference type="CDD" id="cd05466">
    <property type="entry name" value="PBP2_LTTR_substrate"/>
    <property type="match status" value="1"/>
</dbReference>
<feature type="domain" description="HTH lysR-type" evidence="6">
    <location>
        <begin position="1"/>
        <end position="58"/>
    </location>
</feature>
<evidence type="ECO:0000259" key="6">
    <source>
        <dbReference type="PROSITE" id="PS50931"/>
    </source>
</evidence>
<keyword evidence="8" id="KW-1185">Reference proteome</keyword>
<evidence type="ECO:0000256" key="1">
    <source>
        <dbReference type="ARBA" id="ARBA00009437"/>
    </source>
</evidence>
<organism evidence="7 8">
    <name type="scientific">Chelatococcus reniformis</name>
    <dbReference type="NCBI Taxonomy" id="1494448"/>
    <lineage>
        <taxon>Bacteria</taxon>
        <taxon>Pseudomonadati</taxon>
        <taxon>Pseudomonadota</taxon>
        <taxon>Alphaproteobacteria</taxon>
        <taxon>Hyphomicrobiales</taxon>
        <taxon>Chelatococcaceae</taxon>
        <taxon>Chelatococcus</taxon>
    </lineage>
</organism>
<dbReference type="SUPFAM" id="SSF46785">
    <property type="entry name" value="Winged helix' DNA-binding domain"/>
    <property type="match status" value="1"/>
</dbReference>
<dbReference type="SUPFAM" id="SSF53850">
    <property type="entry name" value="Periplasmic binding protein-like II"/>
    <property type="match status" value="1"/>
</dbReference>
<feature type="region of interest" description="Disordered" evidence="5">
    <location>
        <begin position="299"/>
        <end position="327"/>
    </location>
</feature>
<dbReference type="AlphaFoldDB" id="A0A916XP11"/>
<dbReference type="FunFam" id="1.10.10.10:FF:000001">
    <property type="entry name" value="LysR family transcriptional regulator"/>
    <property type="match status" value="1"/>
</dbReference>
<evidence type="ECO:0000256" key="4">
    <source>
        <dbReference type="ARBA" id="ARBA00023163"/>
    </source>
</evidence>
<dbReference type="Pfam" id="PF03466">
    <property type="entry name" value="LysR_substrate"/>
    <property type="match status" value="1"/>
</dbReference>
<evidence type="ECO:0000256" key="2">
    <source>
        <dbReference type="ARBA" id="ARBA00023015"/>
    </source>
</evidence>
<dbReference type="InterPro" id="IPR050950">
    <property type="entry name" value="HTH-type_LysR_regulators"/>
</dbReference>
<evidence type="ECO:0000313" key="8">
    <source>
        <dbReference type="Proteomes" id="UP000637002"/>
    </source>
</evidence>
<evidence type="ECO:0000256" key="5">
    <source>
        <dbReference type="SAM" id="MobiDB-lite"/>
    </source>
</evidence>
<dbReference type="PRINTS" id="PR00039">
    <property type="entry name" value="HTHLYSR"/>
</dbReference>
<evidence type="ECO:0000313" key="7">
    <source>
        <dbReference type="EMBL" id="GGC88085.1"/>
    </source>
</evidence>
<dbReference type="InterPro" id="IPR005119">
    <property type="entry name" value="LysR_subst-bd"/>
</dbReference>
<dbReference type="PANTHER" id="PTHR30419">
    <property type="entry name" value="HTH-TYPE TRANSCRIPTIONAL REGULATOR YBHD"/>
    <property type="match status" value="1"/>
</dbReference>
<dbReference type="Gene3D" id="1.10.10.10">
    <property type="entry name" value="Winged helix-like DNA-binding domain superfamily/Winged helix DNA-binding domain"/>
    <property type="match status" value="1"/>
</dbReference>
<dbReference type="InterPro" id="IPR000847">
    <property type="entry name" value="LysR_HTH_N"/>
</dbReference>
<protein>
    <recommendedName>
        <fullName evidence="6">HTH lysR-type domain-containing protein</fullName>
    </recommendedName>
</protein>
<dbReference type="RefSeq" id="WP_188612125.1">
    <property type="nucleotide sequence ID" value="NZ_BMGG01000010.1"/>
</dbReference>
<dbReference type="GO" id="GO:0003700">
    <property type="term" value="F:DNA-binding transcription factor activity"/>
    <property type="evidence" value="ECO:0007669"/>
    <property type="project" value="InterPro"/>
</dbReference>
<keyword evidence="4" id="KW-0804">Transcription</keyword>
<keyword evidence="3" id="KW-0238">DNA-binding</keyword>
<sequence>MIDRRLQYVVSTAHFGSFTAAAERVGVTQSAITKSVADLERQLGYSIFTRTARGVLLTDEGRTFAERAARLLDEAQDLLRGGSAGSDPYAGVLRIGVCPASLEWILVEPLSTLLTRHPKIRFDIVGGGFDRAVQQLRAGAIDVALGYEAAFEEHPDFRREPLPPMPTTFFVRHGHPILACKEVTTAEIAKYDLISPSGSSPYDYFWRQIYEEAGVDAHEKLHIIDYFPIVARLVHKTDAIGIVSIHYTNTRTFKSRFAFVPFLESRPLAPLCCATRLRWSPRPAVRAFMKACRERRLRSMNGSDREPSVSAHGDISLDSAAGRPAGE</sequence>
<dbReference type="Gene3D" id="3.40.190.290">
    <property type="match status" value="1"/>
</dbReference>
<evidence type="ECO:0000256" key="3">
    <source>
        <dbReference type="ARBA" id="ARBA00023125"/>
    </source>
</evidence>